<protein>
    <recommendedName>
        <fullName evidence="1">SnoaL-like domain-containing protein</fullName>
    </recommendedName>
</protein>
<accession>A0A7W5CH61</accession>
<dbReference type="SUPFAM" id="SSF54427">
    <property type="entry name" value="NTF2-like"/>
    <property type="match status" value="1"/>
</dbReference>
<comment type="caution">
    <text evidence="2">The sequence shown here is derived from an EMBL/GenBank/DDBJ whole genome shotgun (WGS) entry which is preliminary data.</text>
</comment>
<evidence type="ECO:0000313" key="3">
    <source>
        <dbReference type="Proteomes" id="UP000543579"/>
    </source>
</evidence>
<gene>
    <name evidence="2" type="ORF">FHS07_001302</name>
</gene>
<dbReference type="AlphaFoldDB" id="A0A7W5CH61"/>
<proteinExistence type="predicted"/>
<dbReference type="InterPro" id="IPR032710">
    <property type="entry name" value="NTF2-like_dom_sf"/>
</dbReference>
<dbReference type="InterPro" id="IPR037401">
    <property type="entry name" value="SnoaL-like"/>
</dbReference>
<sequence>MTITDTPAPSLPATSLQAIEEIRALGARYNYAVDEGTPEEWAATFSTDGVFHALIEGQTPKGHAELAAFVPLCRETFGPMRHLTMNELIEVDGDTATQTAYLLFFAQKDGVVDGTVCVYEDELVREDGAWKFSDRKVRPVMPFTQLVTPAS</sequence>
<dbReference type="Gene3D" id="3.10.450.50">
    <property type="match status" value="1"/>
</dbReference>
<reference evidence="2 3" key="1">
    <citation type="submission" date="2020-08" db="EMBL/GenBank/DDBJ databases">
        <title>Genomic Encyclopedia of Type Strains, Phase III (KMG-III): the genomes of soil and plant-associated and newly described type strains.</title>
        <authorList>
            <person name="Whitman W."/>
        </authorList>
    </citation>
    <scope>NUCLEOTIDE SEQUENCE [LARGE SCALE GENOMIC DNA]</scope>
    <source>
        <strain evidence="2 3">CECT 8356</strain>
    </source>
</reference>
<name>A0A7W5CH61_9MICO</name>
<feature type="domain" description="SnoaL-like" evidence="1">
    <location>
        <begin position="15"/>
        <end position="136"/>
    </location>
</feature>
<organism evidence="2 3">
    <name type="scientific">Microbacterium proteolyticum</name>
    <dbReference type="NCBI Taxonomy" id="1572644"/>
    <lineage>
        <taxon>Bacteria</taxon>
        <taxon>Bacillati</taxon>
        <taxon>Actinomycetota</taxon>
        <taxon>Actinomycetes</taxon>
        <taxon>Micrococcales</taxon>
        <taxon>Microbacteriaceae</taxon>
        <taxon>Microbacterium</taxon>
    </lineage>
</organism>
<dbReference type="RefSeq" id="WP_183419004.1">
    <property type="nucleotide sequence ID" value="NZ_JACHXY010000001.1"/>
</dbReference>
<evidence type="ECO:0000313" key="2">
    <source>
        <dbReference type="EMBL" id="MBB3157618.1"/>
    </source>
</evidence>
<dbReference type="Pfam" id="PF13577">
    <property type="entry name" value="SnoaL_4"/>
    <property type="match status" value="1"/>
</dbReference>
<dbReference type="EMBL" id="JACHXY010000001">
    <property type="protein sequence ID" value="MBB3157618.1"/>
    <property type="molecule type" value="Genomic_DNA"/>
</dbReference>
<dbReference type="Proteomes" id="UP000543579">
    <property type="component" value="Unassembled WGS sequence"/>
</dbReference>
<dbReference type="CDD" id="cd00531">
    <property type="entry name" value="NTF2_like"/>
    <property type="match status" value="1"/>
</dbReference>
<evidence type="ECO:0000259" key="1">
    <source>
        <dbReference type="Pfam" id="PF13577"/>
    </source>
</evidence>